<comment type="subcellular location">
    <subcellularLocation>
        <location evidence="1">Nucleus</location>
    </subcellularLocation>
</comment>
<dbReference type="PANTHER" id="PTHR13935:SF63">
    <property type="entry name" value="BHLH DOMAIN-CONTAINING PROTEIN"/>
    <property type="match status" value="1"/>
</dbReference>
<dbReference type="Proteomes" id="UP000053144">
    <property type="component" value="Chromosome 5"/>
</dbReference>
<reference evidence="8" key="1">
    <citation type="journal article" date="2015" name="Proc. Natl. Acad. Sci. U.S.A.">
        <title>Genome sequencing of adzuki bean (Vigna angularis) provides insight into high starch and low fat accumulation and domestication.</title>
        <authorList>
            <person name="Yang K."/>
            <person name="Tian Z."/>
            <person name="Chen C."/>
            <person name="Luo L."/>
            <person name="Zhao B."/>
            <person name="Wang Z."/>
            <person name="Yu L."/>
            <person name="Li Y."/>
            <person name="Sun Y."/>
            <person name="Li W."/>
            <person name="Chen Y."/>
            <person name="Li Y."/>
            <person name="Zhang Y."/>
            <person name="Ai D."/>
            <person name="Zhao J."/>
            <person name="Shang C."/>
            <person name="Ma Y."/>
            <person name="Wu B."/>
            <person name="Wang M."/>
            <person name="Gao L."/>
            <person name="Sun D."/>
            <person name="Zhang P."/>
            <person name="Guo F."/>
            <person name="Wang W."/>
            <person name="Li Y."/>
            <person name="Wang J."/>
            <person name="Varshney R.K."/>
            <person name="Wang J."/>
            <person name="Ling H.Q."/>
            <person name="Wan P."/>
        </authorList>
    </citation>
    <scope>NUCLEOTIDE SEQUENCE</scope>
    <source>
        <strain evidence="8">cv. Jingnong 6</strain>
    </source>
</reference>
<dbReference type="SMART" id="SM00353">
    <property type="entry name" value="HLH"/>
    <property type="match status" value="1"/>
</dbReference>
<evidence type="ECO:0000259" key="6">
    <source>
        <dbReference type="PROSITE" id="PS50888"/>
    </source>
</evidence>
<dbReference type="PROSITE" id="PS50888">
    <property type="entry name" value="BHLH"/>
    <property type="match status" value="1"/>
</dbReference>
<dbReference type="InterPro" id="IPR015660">
    <property type="entry name" value="MASH1/Ascl1a-like"/>
</dbReference>
<gene>
    <name evidence="7" type="ORF">LR48_Vigan05g147900</name>
</gene>
<dbReference type="SUPFAM" id="SSF47459">
    <property type="entry name" value="HLH, helix-loop-helix DNA-binding domain"/>
    <property type="match status" value="1"/>
</dbReference>
<dbReference type="OMA" id="CELNVEV"/>
<name>A0A0L9UMU7_PHAAN</name>
<keyword evidence="3" id="KW-0804">Transcription</keyword>
<feature type="compositionally biased region" description="Polar residues" evidence="5">
    <location>
        <begin position="1"/>
        <end position="25"/>
    </location>
</feature>
<organism evidence="7 8">
    <name type="scientific">Phaseolus angularis</name>
    <name type="common">Azuki bean</name>
    <name type="synonym">Vigna angularis</name>
    <dbReference type="NCBI Taxonomy" id="3914"/>
    <lineage>
        <taxon>Eukaryota</taxon>
        <taxon>Viridiplantae</taxon>
        <taxon>Streptophyta</taxon>
        <taxon>Embryophyta</taxon>
        <taxon>Tracheophyta</taxon>
        <taxon>Spermatophyta</taxon>
        <taxon>Magnoliopsida</taxon>
        <taxon>eudicotyledons</taxon>
        <taxon>Gunneridae</taxon>
        <taxon>Pentapetalae</taxon>
        <taxon>rosids</taxon>
        <taxon>fabids</taxon>
        <taxon>Fabales</taxon>
        <taxon>Fabaceae</taxon>
        <taxon>Papilionoideae</taxon>
        <taxon>50 kb inversion clade</taxon>
        <taxon>NPAAA clade</taxon>
        <taxon>indigoferoid/millettioid clade</taxon>
        <taxon>Phaseoleae</taxon>
        <taxon>Vigna</taxon>
    </lineage>
</organism>
<dbReference type="GO" id="GO:0090575">
    <property type="term" value="C:RNA polymerase II transcription regulator complex"/>
    <property type="evidence" value="ECO:0007669"/>
    <property type="project" value="TreeGrafter"/>
</dbReference>
<evidence type="ECO:0000313" key="8">
    <source>
        <dbReference type="Proteomes" id="UP000053144"/>
    </source>
</evidence>
<evidence type="ECO:0000256" key="2">
    <source>
        <dbReference type="ARBA" id="ARBA00023015"/>
    </source>
</evidence>
<evidence type="ECO:0000256" key="3">
    <source>
        <dbReference type="ARBA" id="ARBA00023163"/>
    </source>
</evidence>
<feature type="region of interest" description="Disordered" evidence="5">
    <location>
        <begin position="1"/>
        <end position="30"/>
    </location>
</feature>
<dbReference type="STRING" id="3914.A0A0L9UMU7"/>
<dbReference type="PANTHER" id="PTHR13935">
    <property type="entry name" value="ACHAETE-SCUTE TRANSCRIPTION FACTOR-RELATED"/>
    <property type="match status" value="1"/>
</dbReference>
<evidence type="ECO:0000256" key="4">
    <source>
        <dbReference type="ARBA" id="ARBA00023242"/>
    </source>
</evidence>
<dbReference type="GO" id="GO:0000981">
    <property type="term" value="F:DNA-binding transcription factor activity, RNA polymerase II-specific"/>
    <property type="evidence" value="ECO:0007669"/>
    <property type="project" value="TreeGrafter"/>
</dbReference>
<dbReference type="EMBL" id="CM003375">
    <property type="protein sequence ID" value="KOM43874.1"/>
    <property type="molecule type" value="Genomic_DNA"/>
</dbReference>
<feature type="compositionally biased region" description="Polar residues" evidence="5">
    <location>
        <begin position="99"/>
        <end position="114"/>
    </location>
</feature>
<proteinExistence type="predicted"/>
<feature type="region of interest" description="Disordered" evidence="5">
    <location>
        <begin position="95"/>
        <end position="116"/>
    </location>
</feature>
<sequence length="234" mass="26201">MLMVSNLRNSRANDQQQPSTNQPSSEKVERKIVERNRRNKMKNLYSQLNSLLPSHNPKEGIPVRAQIGEAIKYIKSLETKVKMSKEKKERLLEKKRTLSGCSSNASEAKGSQNPPKIEVHETGSAIQVILTCGVDKNFIFCEILRILCELNVEVVSINSTMVGDSVMHAVHCEVGQFQFGAGKVSEMLKWIVNVSFGDDEKIDPELSDYGIGTTDNTWVLLDPTLDIGLPPYPW</sequence>
<evidence type="ECO:0000256" key="1">
    <source>
        <dbReference type="ARBA" id="ARBA00004123"/>
    </source>
</evidence>
<keyword evidence="2" id="KW-0805">Transcription regulation</keyword>
<dbReference type="InterPro" id="IPR011598">
    <property type="entry name" value="bHLH_dom"/>
</dbReference>
<protein>
    <recommendedName>
        <fullName evidence="6">BHLH domain-containing protein</fullName>
    </recommendedName>
</protein>
<feature type="domain" description="BHLH" evidence="6">
    <location>
        <begin position="25"/>
        <end position="77"/>
    </location>
</feature>
<dbReference type="Gene3D" id="4.10.280.10">
    <property type="entry name" value="Helix-loop-helix DNA-binding domain"/>
    <property type="match status" value="1"/>
</dbReference>
<dbReference type="AlphaFoldDB" id="A0A0L9UMU7"/>
<dbReference type="GO" id="GO:0046983">
    <property type="term" value="F:protein dimerization activity"/>
    <property type="evidence" value="ECO:0007669"/>
    <property type="project" value="InterPro"/>
</dbReference>
<accession>A0A0L9UMU7</accession>
<evidence type="ECO:0000256" key="5">
    <source>
        <dbReference type="SAM" id="MobiDB-lite"/>
    </source>
</evidence>
<dbReference type="FunFam" id="4.10.280.10:FF:000103">
    <property type="entry name" value="Transcription factor bHLH162"/>
    <property type="match status" value="1"/>
</dbReference>
<keyword evidence="4" id="KW-0539">Nucleus</keyword>
<evidence type="ECO:0000313" key="7">
    <source>
        <dbReference type="EMBL" id="KOM43874.1"/>
    </source>
</evidence>
<dbReference type="Pfam" id="PF00010">
    <property type="entry name" value="HLH"/>
    <property type="match status" value="1"/>
</dbReference>
<dbReference type="InterPro" id="IPR036638">
    <property type="entry name" value="HLH_DNA-bd_sf"/>
</dbReference>
<dbReference type="Gramene" id="KOM43874">
    <property type="protein sequence ID" value="KOM43874"/>
    <property type="gene ID" value="LR48_Vigan05g147900"/>
</dbReference>
<dbReference type="GO" id="GO:0000977">
    <property type="term" value="F:RNA polymerase II transcription regulatory region sequence-specific DNA binding"/>
    <property type="evidence" value="ECO:0007669"/>
    <property type="project" value="TreeGrafter"/>
</dbReference>